<dbReference type="InterPro" id="IPR002347">
    <property type="entry name" value="SDR_fam"/>
</dbReference>
<dbReference type="InterPro" id="IPR036291">
    <property type="entry name" value="NAD(P)-bd_dom_sf"/>
</dbReference>
<dbReference type="SUPFAM" id="SSF51735">
    <property type="entry name" value="NAD(P)-binding Rossmann-fold domains"/>
    <property type="match status" value="1"/>
</dbReference>
<evidence type="ECO:0000256" key="3">
    <source>
        <dbReference type="RuleBase" id="RU000363"/>
    </source>
</evidence>
<dbReference type="PANTHER" id="PTHR24322">
    <property type="entry name" value="PKSB"/>
    <property type="match status" value="1"/>
</dbReference>
<accession>A0A9P6WE11</accession>
<dbReference type="GO" id="GO:0016616">
    <property type="term" value="F:oxidoreductase activity, acting on the CH-OH group of donors, NAD or NADP as acceptor"/>
    <property type="evidence" value="ECO:0007669"/>
    <property type="project" value="TreeGrafter"/>
</dbReference>
<comment type="caution">
    <text evidence="4">The sequence shown here is derived from an EMBL/GenBank/DDBJ whole genome shotgun (WGS) entry which is preliminary data.</text>
</comment>
<dbReference type="AlphaFoldDB" id="A0A9P6WE11"/>
<keyword evidence="5" id="KW-1185">Reference proteome</keyword>
<dbReference type="Gene3D" id="3.40.50.720">
    <property type="entry name" value="NAD(P)-binding Rossmann-like Domain"/>
    <property type="match status" value="1"/>
</dbReference>
<name>A0A9P6WE11_MAUEX</name>
<dbReference type="PRINTS" id="PR00081">
    <property type="entry name" value="GDHRDH"/>
</dbReference>
<dbReference type="EMBL" id="PUHR01000021">
    <property type="protein sequence ID" value="KAG0670568.1"/>
    <property type="molecule type" value="Genomic_DNA"/>
</dbReference>
<dbReference type="PRINTS" id="PR00080">
    <property type="entry name" value="SDRFAMILY"/>
</dbReference>
<dbReference type="Pfam" id="PF00106">
    <property type="entry name" value="adh_short"/>
    <property type="match status" value="1"/>
</dbReference>
<comment type="similarity">
    <text evidence="1 3">Belongs to the short-chain dehydrogenases/reductases (SDR) family.</text>
</comment>
<organism evidence="4 5">
    <name type="scientific">Maudiozyma exigua</name>
    <name type="common">Yeast</name>
    <name type="synonym">Kazachstania exigua</name>
    <dbReference type="NCBI Taxonomy" id="34358"/>
    <lineage>
        <taxon>Eukaryota</taxon>
        <taxon>Fungi</taxon>
        <taxon>Dikarya</taxon>
        <taxon>Ascomycota</taxon>
        <taxon>Saccharomycotina</taxon>
        <taxon>Saccharomycetes</taxon>
        <taxon>Saccharomycetales</taxon>
        <taxon>Saccharomycetaceae</taxon>
        <taxon>Maudiozyma</taxon>
    </lineage>
</organism>
<sequence>MFFNNYHIDNIGCPIIRSIFKNLPINHLFSKAQHYGLRNNFRNFVFDENTVTLITGGANGLGSQLVKKLLTKPCKKIIIVDIVPPIPEYLNNPKLLFLKYDISDEQQVRKLYSRVISEFGYLTILINNAGKTNIETIFTTDDHQIDSIININFLGAYYLTTLFLPHLLESMSGCVVNVSSILGETTPARLSTYGASKAILTTFHKTLTKHISRIPGANINTVLVCPGKLETKMFEVVTTPSKILAPDVDPAKLSDEMILAIENNRPCIIRKPYYTNLLPVYRSLDWPFMWLVKHFSGMNRVTAL</sequence>
<keyword evidence="2" id="KW-0560">Oxidoreductase</keyword>
<gene>
    <name evidence="4" type="ORF">C6P45_002134</name>
</gene>
<dbReference type="Proteomes" id="UP000750334">
    <property type="component" value="Unassembled WGS sequence"/>
</dbReference>
<protein>
    <submittedName>
        <fullName evidence="4">Uncharacterized protein</fullName>
    </submittedName>
</protein>
<evidence type="ECO:0000256" key="1">
    <source>
        <dbReference type="ARBA" id="ARBA00006484"/>
    </source>
</evidence>
<reference evidence="4 5" key="1">
    <citation type="submission" date="2020-11" db="EMBL/GenBank/DDBJ databases">
        <title>Kefir isolates.</title>
        <authorList>
            <person name="Marcisauskas S."/>
            <person name="Kim Y."/>
            <person name="Blasche S."/>
        </authorList>
    </citation>
    <scope>NUCLEOTIDE SEQUENCE [LARGE SCALE GENOMIC DNA]</scope>
    <source>
        <strain evidence="4 5">OG2</strain>
    </source>
</reference>
<proteinExistence type="inferred from homology"/>
<evidence type="ECO:0000256" key="2">
    <source>
        <dbReference type="ARBA" id="ARBA00023002"/>
    </source>
</evidence>
<dbReference type="OrthoDB" id="10253736at2759"/>
<evidence type="ECO:0000313" key="4">
    <source>
        <dbReference type="EMBL" id="KAG0670568.1"/>
    </source>
</evidence>
<dbReference type="PANTHER" id="PTHR24322:SF736">
    <property type="entry name" value="RETINOL DEHYDROGENASE 10"/>
    <property type="match status" value="1"/>
</dbReference>
<evidence type="ECO:0000313" key="5">
    <source>
        <dbReference type="Proteomes" id="UP000750334"/>
    </source>
</evidence>